<dbReference type="AlphaFoldDB" id="A0A7X1KPC7"/>
<dbReference type="Proteomes" id="UP000551327">
    <property type="component" value="Unassembled WGS sequence"/>
</dbReference>
<dbReference type="EMBL" id="JACLAX010000003">
    <property type="protein sequence ID" value="MBC2668353.1"/>
    <property type="molecule type" value="Genomic_DNA"/>
</dbReference>
<protein>
    <recommendedName>
        <fullName evidence="3">17 kDa surface antigen</fullName>
    </recommendedName>
</protein>
<sequence length="81" mass="7905">MTGAMAALVLAAAGPAEARACKRLNKTEGAVIGTVAGGVLGKVVAGGTGGVLLGAAAGGVAGHEIARTKYNRNCRSSSRRR</sequence>
<reference evidence="1 2" key="1">
    <citation type="submission" date="2020-08" db="EMBL/GenBank/DDBJ databases">
        <title>The genome sequence of type strain Novosphingobium piscinae KCTC 42194.</title>
        <authorList>
            <person name="Liu Y."/>
        </authorList>
    </citation>
    <scope>NUCLEOTIDE SEQUENCE [LARGE SCALE GENOMIC DNA]</scope>
    <source>
        <strain evidence="1 2">KCTC 42194</strain>
    </source>
</reference>
<evidence type="ECO:0008006" key="3">
    <source>
        <dbReference type="Google" id="ProtNLM"/>
    </source>
</evidence>
<comment type="caution">
    <text evidence="1">The sequence shown here is derived from an EMBL/GenBank/DDBJ whole genome shotgun (WGS) entry which is preliminary data.</text>
</comment>
<keyword evidence="2" id="KW-1185">Reference proteome</keyword>
<proteinExistence type="predicted"/>
<evidence type="ECO:0000313" key="2">
    <source>
        <dbReference type="Proteomes" id="UP000551327"/>
    </source>
</evidence>
<name>A0A7X1KPC7_9SPHN</name>
<evidence type="ECO:0000313" key="1">
    <source>
        <dbReference type="EMBL" id="MBC2668353.1"/>
    </source>
</evidence>
<gene>
    <name evidence="1" type="ORF">H7F53_04240</name>
</gene>
<accession>A0A7X1KPC7</accession>
<organism evidence="1 2">
    <name type="scientific">Novosphingobium piscinae</name>
    <dbReference type="NCBI Taxonomy" id="1507448"/>
    <lineage>
        <taxon>Bacteria</taxon>
        <taxon>Pseudomonadati</taxon>
        <taxon>Pseudomonadota</taxon>
        <taxon>Alphaproteobacteria</taxon>
        <taxon>Sphingomonadales</taxon>
        <taxon>Sphingomonadaceae</taxon>
        <taxon>Novosphingobium</taxon>
    </lineage>
</organism>